<keyword evidence="2" id="KW-1185">Reference proteome</keyword>
<reference evidence="1 2" key="1">
    <citation type="submission" date="2021-04" db="EMBL/GenBank/DDBJ databases">
        <authorList>
            <person name="Bliznina A."/>
        </authorList>
    </citation>
    <scope>NUCLEOTIDE SEQUENCE [LARGE SCALE GENOMIC DNA]</scope>
</reference>
<gene>
    <name evidence="1" type="ORF">OKIOD_LOCUS15923</name>
</gene>
<dbReference type="Proteomes" id="UP001158576">
    <property type="component" value="Chromosome 2"/>
</dbReference>
<accession>A0ABN7TA19</accession>
<evidence type="ECO:0000313" key="1">
    <source>
        <dbReference type="EMBL" id="CAG5113007.1"/>
    </source>
</evidence>
<sequence length="145" mass="16789">MSCSHNQQPDFSREDLLNALPPFGRLQLLIGRVNRLIARVNYHLGGSNEVEKKISSELAKQLVNNENSLKDVFRQMLKRAGVIIRAMDRDECFQAMKLVMNKVKAINLLHGKFEVLSNNLVQFNSITKRSRLPLNLCFNHYFRFD</sequence>
<evidence type="ECO:0000313" key="2">
    <source>
        <dbReference type="Proteomes" id="UP001158576"/>
    </source>
</evidence>
<proteinExistence type="predicted"/>
<name>A0ABN7TA19_OIKDI</name>
<organism evidence="1 2">
    <name type="scientific">Oikopleura dioica</name>
    <name type="common">Tunicate</name>
    <dbReference type="NCBI Taxonomy" id="34765"/>
    <lineage>
        <taxon>Eukaryota</taxon>
        <taxon>Metazoa</taxon>
        <taxon>Chordata</taxon>
        <taxon>Tunicata</taxon>
        <taxon>Appendicularia</taxon>
        <taxon>Copelata</taxon>
        <taxon>Oikopleuridae</taxon>
        <taxon>Oikopleura</taxon>
    </lineage>
</organism>
<protein>
    <submittedName>
        <fullName evidence="1">Oidioi.mRNA.OKI2018_I69.chr2.g7158.t1.cds</fullName>
    </submittedName>
</protein>
<dbReference type="EMBL" id="OU015567">
    <property type="protein sequence ID" value="CAG5113007.1"/>
    <property type="molecule type" value="Genomic_DNA"/>
</dbReference>